<name>A0A1M5TF86_9BRAD</name>
<protein>
    <submittedName>
        <fullName evidence="2">Uncharacterized protein</fullName>
    </submittedName>
</protein>
<reference evidence="2 3" key="1">
    <citation type="submission" date="2016-11" db="EMBL/GenBank/DDBJ databases">
        <authorList>
            <person name="Jaros S."/>
            <person name="Januszkiewicz K."/>
            <person name="Wedrychowicz H."/>
        </authorList>
    </citation>
    <scope>NUCLEOTIDE SEQUENCE [LARGE SCALE GENOMIC DNA]</scope>
    <source>
        <strain evidence="2 3">GAS242</strain>
    </source>
</reference>
<organism evidence="2 3">
    <name type="scientific">Bradyrhizobium erythrophlei</name>
    <dbReference type="NCBI Taxonomy" id="1437360"/>
    <lineage>
        <taxon>Bacteria</taxon>
        <taxon>Pseudomonadati</taxon>
        <taxon>Pseudomonadota</taxon>
        <taxon>Alphaproteobacteria</taxon>
        <taxon>Hyphomicrobiales</taxon>
        <taxon>Nitrobacteraceae</taxon>
        <taxon>Bradyrhizobium</taxon>
    </lineage>
</organism>
<dbReference type="AlphaFoldDB" id="A0A1M5TF86"/>
<evidence type="ECO:0000313" key="2">
    <source>
        <dbReference type="EMBL" id="SHH49376.1"/>
    </source>
</evidence>
<accession>A0A1M5TF86</accession>
<feature type="region of interest" description="Disordered" evidence="1">
    <location>
        <begin position="1"/>
        <end position="29"/>
    </location>
</feature>
<evidence type="ECO:0000313" key="3">
    <source>
        <dbReference type="Proteomes" id="UP000190675"/>
    </source>
</evidence>
<sequence>MSNWIDSGGAAPPPWTDEDWENRDPENRQGPARRWRAALIIAFAVLLPGLASQLGHARDRGQFANVNPDLRAWFNALKSGKGPCCSDADGSAISDADWESGNGHYRVRIDGEWVNVPDEAVITEPNRVGRTMVWPIRDGVGGLYIRCFMPGSMT</sequence>
<dbReference type="Proteomes" id="UP000190675">
    <property type="component" value="Chromosome I"/>
</dbReference>
<proteinExistence type="predicted"/>
<dbReference type="EMBL" id="LT670818">
    <property type="protein sequence ID" value="SHH49376.1"/>
    <property type="molecule type" value="Genomic_DNA"/>
</dbReference>
<evidence type="ECO:0000256" key="1">
    <source>
        <dbReference type="SAM" id="MobiDB-lite"/>
    </source>
</evidence>
<dbReference type="RefSeq" id="WP_079570926.1">
    <property type="nucleotide sequence ID" value="NZ_LT670818.1"/>
</dbReference>
<gene>
    <name evidence="2" type="ORF">SAMN05444169_7744</name>
</gene>